<evidence type="ECO:0000256" key="3">
    <source>
        <dbReference type="ARBA" id="ARBA00022840"/>
    </source>
</evidence>
<dbReference type="OrthoDB" id="9112331at2"/>
<dbReference type="PROSITE" id="PS00211">
    <property type="entry name" value="ABC_TRANSPORTER_1"/>
    <property type="match status" value="1"/>
</dbReference>
<dbReference type="SMART" id="SM00382">
    <property type="entry name" value="AAA"/>
    <property type="match status" value="1"/>
</dbReference>
<dbReference type="GO" id="GO:0016887">
    <property type="term" value="F:ATP hydrolysis activity"/>
    <property type="evidence" value="ECO:0007669"/>
    <property type="project" value="InterPro"/>
</dbReference>
<dbReference type="PANTHER" id="PTHR42781">
    <property type="entry name" value="SPERMIDINE/PUTRESCINE IMPORT ATP-BINDING PROTEIN POTA"/>
    <property type="match status" value="1"/>
</dbReference>
<dbReference type="InterPro" id="IPR017871">
    <property type="entry name" value="ABC_transporter-like_CS"/>
</dbReference>
<dbReference type="eggNOG" id="COG3842">
    <property type="taxonomic scope" value="Bacteria"/>
</dbReference>
<reference evidence="5 6" key="1">
    <citation type="journal article" date="2009" name="Stand. Genomic Sci.">
        <title>Complete genome sequence of Jonesia denitrificans type strain (Prevot 55134).</title>
        <authorList>
            <person name="Pukall R."/>
            <person name="Gehrich-Schroter G."/>
            <person name="Lapidus A."/>
            <person name="Nolan M."/>
            <person name="Glavina Del Rio T."/>
            <person name="Lucas S."/>
            <person name="Chen F."/>
            <person name="Tice H."/>
            <person name="Pitluck S."/>
            <person name="Cheng J.F."/>
            <person name="Copeland A."/>
            <person name="Saunders E."/>
            <person name="Brettin T."/>
            <person name="Detter J.C."/>
            <person name="Bruce D."/>
            <person name="Goodwin L."/>
            <person name="Pati A."/>
            <person name="Ivanova N."/>
            <person name="Mavromatis K."/>
            <person name="Ovchinnikova G."/>
            <person name="Chen A."/>
            <person name="Palaniappan K."/>
            <person name="Land M."/>
            <person name="Hauser L."/>
            <person name="Chang Y.J."/>
            <person name="Jeffries C.D."/>
            <person name="Chain P."/>
            <person name="Goker M."/>
            <person name="Bristow J."/>
            <person name="Eisen J.A."/>
            <person name="Markowitz V."/>
            <person name="Hugenholtz P."/>
            <person name="Kyrpides N.C."/>
            <person name="Klenk H.P."/>
            <person name="Han C."/>
        </authorList>
    </citation>
    <scope>NUCLEOTIDE SEQUENCE [LARGE SCALE GENOMIC DNA]</scope>
    <source>
        <strain evidence="6">ATCC 14870 / DSM 20603 / BCRC 15368 / CIP 55.134 / JCM 11481 / NBRC 15587 / NCTC 10816 / Prevot 55134</strain>
    </source>
</reference>
<dbReference type="InterPro" id="IPR003439">
    <property type="entry name" value="ABC_transporter-like_ATP-bd"/>
</dbReference>
<dbReference type="InterPro" id="IPR027417">
    <property type="entry name" value="P-loop_NTPase"/>
</dbReference>
<dbReference type="InterPro" id="IPR050093">
    <property type="entry name" value="ABC_SmlMolc_Importer"/>
</dbReference>
<dbReference type="KEGG" id="jde:Jden_1851"/>
<dbReference type="Proteomes" id="UP000000628">
    <property type="component" value="Chromosome"/>
</dbReference>
<evidence type="ECO:0000313" key="6">
    <source>
        <dbReference type="Proteomes" id="UP000000628"/>
    </source>
</evidence>
<evidence type="ECO:0000313" key="5">
    <source>
        <dbReference type="EMBL" id="ACV09494.1"/>
    </source>
</evidence>
<gene>
    <name evidence="5" type="ordered locus">Jden_1851</name>
</gene>
<dbReference type="Gene3D" id="3.40.50.300">
    <property type="entry name" value="P-loop containing nucleotide triphosphate hydrolases"/>
    <property type="match status" value="1"/>
</dbReference>
<dbReference type="AlphaFoldDB" id="C7QZT6"/>
<evidence type="ECO:0000256" key="2">
    <source>
        <dbReference type="ARBA" id="ARBA00022741"/>
    </source>
</evidence>
<proteinExistence type="predicted"/>
<keyword evidence="3" id="KW-0067">ATP-binding</keyword>
<dbReference type="RefSeq" id="WP_015772122.1">
    <property type="nucleotide sequence ID" value="NC_013174.1"/>
</dbReference>
<dbReference type="Pfam" id="PF00005">
    <property type="entry name" value="ABC_tran"/>
    <property type="match status" value="1"/>
</dbReference>
<dbReference type="PANTHER" id="PTHR42781:SF4">
    <property type="entry name" value="SPERMIDINE_PUTRESCINE IMPORT ATP-BINDING PROTEIN POTA"/>
    <property type="match status" value="1"/>
</dbReference>
<dbReference type="SUPFAM" id="SSF52540">
    <property type="entry name" value="P-loop containing nucleoside triphosphate hydrolases"/>
    <property type="match status" value="1"/>
</dbReference>
<dbReference type="PROSITE" id="PS50893">
    <property type="entry name" value="ABC_TRANSPORTER_2"/>
    <property type="match status" value="1"/>
</dbReference>
<dbReference type="InterPro" id="IPR003593">
    <property type="entry name" value="AAA+_ATPase"/>
</dbReference>
<dbReference type="HOGENOM" id="CLU_000604_1_22_11"/>
<protein>
    <submittedName>
        <fullName evidence="5">ABC transporter related</fullName>
    </submittedName>
</protein>
<accession>C7QZT6</accession>
<dbReference type="GO" id="GO:0005524">
    <property type="term" value="F:ATP binding"/>
    <property type="evidence" value="ECO:0007669"/>
    <property type="project" value="UniProtKB-KW"/>
</dbReference>
<sequence length="219" mass="23726">MTSSPHPTEHQQPHLTVTATVNTRAVSINLHVHQGETLALVGPNGSGKTTTLEVIAGLLAPDTGHITLNGRTLVDNTTWTPAHQRGIVLATQHTHLFPHLTVLDNVAFGPRAHGHPRHSAHDTARHWLTEVNAAHLAHRRAHQLSGGEAQRVNIARTLAADPHIILLDEPTASLDAHAAPDIRELLTEILTNRTTILVSHNTADIDALADRVLTLHHMN</sequence>
<evidence type="ECO:0000259" key="4">
    <source>
        <dbReference type="PROSITE" id="PS50893"/>
    </source>
</evidence>
<dbReference type="EMBL" id="CP001706">
    <property type="protein sequence ID" value="ACV09494.1"/>
    <property type="molecule type" value="Genomic_DNA"/>
</dbReference>
<feature type="domain" description="ABC transporter" evidence="4">
    <location>
        <begin position="10"/>
        <end position="218"/>
    </location>
</feature>
<keyword evidence="2" id="KW-0547">Nucleotide-binding</keyword>
<dbReference type="STRING" id="471856.Jden_1851"/>
<evidence type="ECO:0000256" key="1">
    <source>
        <dbReference type="ARBA" id="ARBA00022448"/>
    </source>
</evidence>
<name>C7QZT6_JONDD</name>
<keyword evidence="1" id="KW-0813">Transport</keyword>
<organism evidence="5 6">
    <name type="scientific">Jonesia denitrificans (strain ATCC 14870 / DSM 20603 / BCRC 15368 / CIP 55.134 / JCM 11481 / NBRC 15587 / NCTC 10816 / Prevot 55134)</name>
    <name type="common">Listeria denitrificans</name>
    <dbReference type="NCBI Taxonomy" id="471856"/>
    <lineage>
        <taxon>Bacteria</taxon>
        <taxon>Bacillati</taxon>
        <taxon>Actinomycetota</taxon>
        <taxon>Actinomycetes</taxon>
        <taxon>Micrococcales</taxon>
        <taxon>Jonesiaceae</taxon>
        <taxon>Jonesia</taxon>
    </lineage>
</organism>
<keyword evidence="6" id="KW-1185">Reference proteome</keyword>